<feature type="domain" description="Inner membrane protein YgaP-like transmembrane" evidence="2">
    <location>
        <begin position="1"/>
        <end position="69"/>
    </location>
</feature>
<sequence>MTRNIGPADRTLRLVVGAALILVALASGWPAFQGGLPRAMAVIAGVVLMITAAVRVCPLYALLGMRTCRR</sequence>
<dbReference type="Pfam" id="PF11127">
    <property type="entry name" value="YgaP-like_TM"/>
    <property type="match status" value="1"/>
</dbReference>
<proteinExistence type="predicted"/>
<keyword evidence="1" id="KW-1133">Transmembrane helix</keyword>
<protein>
    <submittedName>
        <fullName evidence="3">DUF2892 domain-containing protein</fullName>
    </submittedName>
</protein>
<gene>
    <name evidence="3" type="ORF">FHD67_18190</name>
</gene>
<dbReference type="Proteomes" id="UP000304880">
    <property type="component" value="Unassembled WGS sequence"/>
</dbReference>
<reference evidence="3 4" key="1">
    <citation type="submission" date="2019-06" db="EMBL/GenBank/DDBJ databases">
        <authorList>
            <person name="Li J."/>
        </authorList>
    </citation>
    <scope>NUCLEOTIDE SEQUENCE [LARGE SCALE GENOMIC DNA]</scope>
    <source>
        <strain evidence="3 4">CGMCC 1.8012</strain>
    </source>
</reference>
<feature type="transmembrane region" description="Helical" evidence="1">
    <location>
        <begin position="38"/>
        <end position="63"/>
    </location>
</feature>
<keyword evidence="1" id="KW-0812">Transmembrane</keyword>
<dbReference type="EMBL" id="VDDC01000047">
    <property type="protein sequence ID" value="TNH37833.1"/>
    <property type="molecule type" value="Genomic_DNA"/>
</dbReference>
<organism evidence="3 4">
    <name type="scientific">Paracoccus haeundaensis</name>
    <dbReference type="NCBI Taxonomy" id="225362"/>
    <lineage>
        <taxon>Bacteria</taxon>
        <taxon>Pseudomonadati</taxon>
        <taxon>Pseudomonadota</taxon>
        <taxon>Alphaproteobacteria</taxon>
        <taxon>Rhodobacterales</taxon>
        <taxon>Paracoccaceae</taxon>
        <taxon>Paracoccus</taxon>
    </lineage>
</organism>
<keyword evidence="1" id="KW-0472">Membrane</keyword>
<name>A0A5C4R1R1_9RHOB</name>
<evidence type="ECO:0000259" key="2">
    <source>
        <dbReference type="Pfam" id="PF11127"/>
    </source>
</evidence>
<accession>A0A5C4R1R1</accession>
<keyword evidence="4" id="KW-1185">Reference proteome</keyword>
<dbReference type="RefSeq" id="WP_139599571.1">
    <property type="nucleotide sequence ID" value="NZ_VDDC01000047.1"/>
</dbReference>
<feature type="transmembrane region" description="Helical" evidence="1">
    <location>
        <begin position="12"/>
        <end position="32"/>
    </location>
</feature>
<evidence type="ECO:0000313" key="3">
    <source>
        <dbReference type="EMBL" id="TNH37833.1"/>
    </source>
</evidence>
<evidence type="ECO:0000313" key="4">
    <source>
        <dbReference type="Proteomes" id="UP000304880"/>
    </source>
</evidence>
<comment type="caution">
    <text evidence="3">The sequence shown here is derived from an EMBL/GenBank/DDBJ whole genome shotgun (WGS) entry which is preliminary data.</text>
</comment>
<dbReference type="InterPro" id="IPR021309">
    <property type="entry name" value="YgaP-like_TM"/>
</dbReference>
<dbReference type="AlphaFoldDB" id="A0A5C4R1R1"/>
<evidence type="ECO:0000256" key="1">
    <source>
        <dbReference type="SAM" id="Phobius"/>
    </source>
</evidence>